<evidence type="ECO:0000256" key="1">
    <source>
        <dbReference type="SAM" id="MobiDB-lite"/>
    </source>
</evidence>
<proteinExistence type="predicted"/>
<dbReference type="Proteomes" id="UP000499080">
    <property type="component" value="Unassembled WGS sequence"/>
</dbReference>
<organism evidence="2 3">
    <name type="scientific">Araneus ventricosus</name>
    <name type="common">Orbweaver spider</name>
    <name type="synonym">Epeira ventricosa</name>
    <dbReference type="NCBI Taxonomy" id="182803"/>
    <lineage>
        <taxon>Eukaryota</taxon>
        <taxon>Metazoa</taxon>
        <taxon>Ecdysozoa</taxon>
        <taxon>Arthropoda</taxon>
        <taxon>Chelicerata</taxon>
        <taxon>Arachnida</taxon>
        <taxon>Araneae</taxon>
        <taxon>Araneomorphae</taxon>
        <taxon>Entelegynae</taxon>
        <taxon>Araneoidea</taxon>
        <taxon>Araneidae</taxon>
        <taxon>Araneus</taxon>
    </lineage>
</organism>
<protein>
    <submittedName>
        <fullName evidence="2">Uncharacterized protein</fullName>
    </submittedName>
</protein>
<evidence type="ECO:0000313" key="3">
    <source>
        <dbReference type="Proteomes" id="UP000499080"/>
    </source>
</evidence>
<dbReference type="EMBL" id="BGPR01014112">
    <property type="protein sequence ID" value="GBN63788.1"/>
    <property type="molecule type" value="Genomic_DNA"/>
</dbReference>
<comment type="caution">
    <text evidence="2">The sequence shown here is derived from an EMBL/GenBank/DDBJ whole genome shotgun (WGS) entry which is preliminary data.</text>
</comment>
<reference evidence="2 3" key="1">
    <citation type="journal article" date="2019" name="Sci. Rep.">
        <title>Orb-weaving spider Araneus ventricosus genome elucidates the spidroin gene catalogue.</title>
        <authorList>
            <person name="Kono N."/>
            <person name="Nakamura H."/>
            <person name="Ohtoshi R."/>
            <person name="Moran D.A.P."/>
            <person name="Shinohara A."/>
            <person name="Yoshida Y."/>
            <person name="Fujiwara M."/>
            <person name="Mori M."/>
            <person name="Tomita M."/>
            <person name="Arakawa K."/>
        </authorList>
    </citation>
    <scope>NUCLEOTIDE SEQUENCE [LARGE SCALE GENOMIC DNA]</scope>
</reference>
<accession>A0A4Y2QKH6</accession>
<dbReference type="OrthoDB" id="10053223at2759"/>
<keyword evidence="3" id="KW-1185">Reference proteome</keyword>
<evidence type="ECO:0000313" key="2">
    <source>
        <dbReference type="EMBL" id="GBN63788.1"/>
    </source>
</evidence>
<gene>
    <name evidence="2" type="ORF">AVEN_246655_1</name>
</gene>
<dbReference type="AlphaFoldDB" id="A0A4Y2QKH6"/>
<name>A0A4Y2QKH6_ARAVE</name>
<feature type="region of interest" description="Disordered" evidence="1">
    <location>
        <begin position="27"/>
        <end position="47"/>
    </location>
</feature>
<sequence length="257" mass="29014">MADRIYKKRGPYNRFLRTDEPIPKSTFYSKRKLSESQHADDTDDNTSMSAFCDAEENFSCETSPHIDGDIHFNDLEFDCINVDSTDYEDNDTSQNDDVKVNLANLNEPLYPSSSLDATNSKQIVIKVFPIICNSDAPARAAIQNFIQSNGKYGCGFCQHSGERVEKGKRLCRIYPLQQPLPEIRSFEQCVNFAEEASLTGKAVHGVKGPTELMKLYPNFHLVQSFVPDYTHAVLLGVEHHEYVDEEPPDTSTGCRFP</sequence>